<dbReference type="PANTHER" id="PTHR43155">
    <property type="entry name" value="CYCLIC DI-GMP PHOSPHODIESTERASE PA4108-RELATED"/>
    <property type="match status" value="1"/>
</dbReference>
<feature type="compositionally biased region" description="Basic and acidic residues" evidence="1">
    <location>
        <begin position="854"/>
        <end position="867"/>
    </location>
</feature>
<dbReference type="SMART" id="SM00065">
    <property type="entry name" value="GAF"/>
    <property type="match status" value="2"/>
</dbReference>
<name>A0A0G4HXR1_9ALVE</name>
<feature type="compositionally biased region" description="Acidic residues" evidence="1">
    <location>
        <begin position="918"/>
        <end position="929"/>
    </location>
</feature>
<reference evidence="3" key="1">
    <citation type="submission" date="2014-11" db="EMBL/GenBank/DDBJ databases">
        <authorList>
            <person name="Otto D Thomas"/>
            <person name="Naeem Raeece"/>
        </authorList>
    </citation>
    <scope>NUCLEOTIDE SEQUENCE</scope>
</reference>
<dbReference type="Gene3D" id="3.30.450.40">
    <property type="match status" value="2"/>
</dbReference>
<dbReference type="EMBL" id="CDMZ01004289">
    <property type="protein sequence ID" value="CEM49289.1"/>
    <property type="molecule type" value="Genomic_DNA"/>
</dbReference>
<dbReference type="AlphaFoldDB" id="A0A0G4HXR1"/>
<dbReference type="Gene3D" id="3.30.450.20">
    <property type="entry name" value="PAS domain"/>
    <property type="match status" value="1"/>
</dbReference>
<dbReference type="VEuPathDB" id="CryptoDB:Cvel_9318"/>
<feature type="domain" description="GAF" evidence="2">
    <location>
        <begin position="504"/>
        <end position="651"/>
    </location>
</feature>
<gene>
    <name evidence="3" type="ORF">Cvel_9318</name>
</gene>
<protein>
    <recommendedName>
        <fullName evidence="2">GAF domain-containing protein</fullName>
    </recommendedName>
</protein>
<proteinExistence type="predicted"/>
<dbReference type="InterPro" id="IPR029016">
    <property type="entry name" value="GAF-like_dom_sf"/>
</dbReference>
<sequence>MEESGHKASFSLPGGAQKQAGNTVRLLESRVQRMQETLEAKEGTLVAQKQIISQQGNQLGRLRDVVFLLRCQVADLTDLLTANYIEINNDLFSRFPKVDQTLEMSAAYADVDASQLAQKMANEDFEELLSSPKQKPSFNRNLTTKTVRTTPQPCAPPKGQKLKDARSRMGRASLGTGSGPKATRLFSRLALKQQGGAKQHMQQGDAHPHRGEPTSPRRESAPNEEKDEAEESLKLQLFEDGVEKNGGEAEEGGRGDHMPLSQMKEKNLKHEVLYAFDGRDILANTLQCQLQRSSASNMLDLLMGAAARDSFFMQAVQMTTEATVLFLVSKNLSFHNDLHRFIPQWLQIVVDCVECEKGTIFLYDEQRGDLFSRCITDNLAAPVRVKKNTGVVGSVFTSGQPVRLNDVYKDFRFSPTADFRSRFKTRSLLCVPLKMGDRVVGALQLVNKKNPSGFTLEDLSLLQRLAPLVVPAFTSPKLHRHIQQHSENEKRLLRQAISGTKERFLSPLVREVAAKSAELLESDRCTIFIHDPVRRTLFTHVSKASENVIIEIPDTKGIAGSVFTTGVLERVNDPYSDPRFEQRVDKETDFHTRSILCCPIKHAFKGTCLGVMQAVNKLGGGFSKLEERRMEMLTAIIATLLMTSDFLDEATVSAELNERVFQSLSVASLVASAQGFCMKINRDAADLFFLENTTQWVGRHLSELLGHSNPLLFEMWQETVKEECEVTQTLPIFPFYGEAEGVHRHARAMPVMGDGEVIGVVITLSEIAQTTNTSNAAAAAAHQTERNSLGAVGRGSVEENMMGGDFECEETDGMLGGKNMHPSSSGFLEPPIRHGHSRASISSEKGGGRLPAVVKDKSPKKKEEKSQSRRSSLQTFSQHGSEAASPRRGSNKGKLAEAREGLRKAAGFNPNPVRWSSDDDVEGDAGTDA</sequence>
<feature type="compositionally biased region" description="Basic and acidic residues" evidence="1">
    <location>
        <begin position="241"/>
        <end position="260"/>
    </location>
</feature>
<dbReference type="InterPro" id="IPR013656">
    <property type="entry name" value="PAS_4"/>
</dbReference>
<feature type="region of interest" description="Disordered" evidence="1">
    <location>
        <begin position="128"/>
        <end position="260"/>
    </location>
</feature>
<feature type="region of interest" description="Disordered" evidence="1">
    <location>
        <begin position="1"/>
        <end position="21"/>
    </location>
</feature>
<dbReference type="Pfam" id="PF08448">
    <property type="entry name" value="PAS_4"/>
    <property type="match status" value="1"/>
</dbReference>
<dbReference type="InterPro" id="IPR003018">
    <property type="entry name" value="GAF"/>
</dbReference>
<evidence type="ECO:0000259" key="2">
    <source>
        <dbReference type="SMART" id="SM00065"/>
    </source>
</evidence>
<accession>A0A0G4HXR1</accession>
<feature type="region of interest" description="Disordered" evidence="1">
    <location>
        <begin position="808"/>
        <end position="929"/>
    </location>
</feature>
<evidence type="ECO:0000256" key="1">
    <source>
        <dbReference type="SAM" id="MobiDB-lite"/>
    </source>
</evidence>
<evidence type="ECO:0000313" key="3">
    <source>
        <dbReference type="EMBL" id="CEM49289.1"/>
    </source>
</evidence>
<feature type="domain" description="GAF" evidence="2">
    <location>
        <begin position="337"/>
        <end position="483"/>
    </location>
</feature>
<feature type="compositionally biased region" description="Basic and acidic residues" evidence="1">
    <location>
        <begin position="894"/>
        <end position="903"/>
    </location>
</feature>
<feature type="compositionally biased region" description="Polar residues" evidence="1">
    <location>
        <begin position="131"/>
        <end position="152"/>
    </location>
</feature>
<dbReference type="Pfam" id="PF01590">
    <property type="entry name" value="GAF"/>
    <property type="match status" value="2"/>
</dbReference>
<feature type="compositionally biased region" description="Basic and acidic residues" evidence="1">
    <location>
        <begin position="206"/>
        <end position="224"/>
    </location>
</feature>
<dbReference type="SUPFAM" id="SSF55781">
    <property type="entry name" value="GAF domain-like"/>
    <property type="match status" value="2"/>
</dbReference>
<dbReference type="PANTHER" id="PTHR43155:SF2">
    <property type="entry name" value="CYCLIC DI-GMP PHOSPHODIESTERASE PA4108"/>
    <property type="match status" value="1"/>
</dbReference>
<organism evidence="3">
    <name type="scientific">Chromera velia CCMP2878</name>
    <dbReference type="NCBI Taxonomy" id="1169474"/>
    <lineage>
        <taxon>Eukaryota</taxon>
        <taxon>Sar</taxon>
        <taxon>Alveolata</taxon>
        <taxon>Colpodellida</taxon>
        <taxon>Chromeraceae</taxon>
        <taxon>Chromera</taxon>
    </lineage>
</organism>